<organism evidence="2 3">
    <name type="scientific">Streptomyces lonegramiae</name>
    <dbReference type="NCBI Taxonomy" id="3075524"/>
    <lineage>
        <taxon>Bacteria</taxon>
        <taxon>Bacillati</taxon>
        <taxon>Actinomycetota</taxon>
        <taxon>Actinomycetes</taxon>
        <taxon>Kitasatosporales</taxon>
        <taxon>Streptomycetaceae</taxon>
        <taxon>Streptomyces</taxon>
    </lineage>
</organism>
<evidence type="ECO:0000259" key="1">
    <source>
        <dbReference type="Pfam" id="PF13460"/>
    </source>
</evidence>
<gene>
    <name evidence="2" type="ORF">RND15_46480</name>
</gene>
<dbReference type="PANTHER" id="PTHR43162">
    <property type="match status" value="1"/>
</dbReference>
<dbReference type="EMBL" id="JAVRFD010000041">
    <property type="protein sequence ID" value="MDT0550042.1"/>
    <property type="molecule type" value="Genomic_DNA"/>
</dbReference>
<protein>
    <submittedName>
        <fullName evidence="2">NAD(P)H-binding protein</fullName>
    </submittedName>
</protein>
<feature type="domain" description="NAD(P)-binding" evidence="1">
    <location>
        <begin position="10"/>
        <end position="181"/>
    </location>
</feature>
<dbReference type="InterPro" id="IPR016040">
    <property type="entry name" value="NAD(P)-bd_dom"/>
</dbReference>
<proteinExistence type="predicted"/>
<accession>A0ABU2XVU8</accession>
<dbReference type="RefSeq" id="WP_311730616.1">
    <property type="nucleotide sequence ID" value="NZ_JAVRFD010000041.1"/>
</dbReference>
<dbReference type="SUPFAM" id="SSF51735">
    <property type="entry name" value="NAD(P)-binding Rossmann-fold domains"/>
    <property type="match status" value="1"/>
</dbReference>
<dbReference type="PANTHER" id="PTHR43162:SF1">
    <property type="entry name" value="PRESTALK A DIFFERENTIATION PROTEIN A"/>
    <property type="match status" value="1"/>
</dbReference>
<dbReference type="InterPro" id="IPR051604">
    <property type="entry name" value="Ergot_Alk_Oxidoreductase"/>
</dbReference>
<evidence type="ECO:0000313" key="2">
    <source>
        <dbReference type="EMBL" id="MDT0550042.1"/>
    </source>
</evidence>
<sequence>MAEPTVLVTGATGNTGSRLLPLLAARGARIRAAARRPGPAAGPYETVRFDWRDPATHAAALRGATHLYLIAPVAEAEPVSLVEPFLADAVREGVRRVVLLSSSAVSAETPGLGALHRLVQETAPEWTVLRPSWFMQNFTRDHPVAQGIRATGEIVTATGDARVGFVDAGDIAAVAARALLDERPHDTAHIITGPEAIGYGDAARIIAEVSGRAVHHVAVDTAALAGRLTDAGYPKEFAAMLAGLDENIRHGAEDRTTDTVLRVTGRAPRSFRDFAAEHRAVWAWPGLSGGS</sequence>
<comment type="caution">
    <text evidence="2">The sequence shown here is derived from an EMBL/GenBank/DDBJ whole genome shotgun (WGS) entry which is preliminary data.</text>
</comment>
<dbReference type="Gene3D" id="3.40.50.720">
    <property type="entry name" value="NAD(P)-binding Rossmann-like Domain"/>
    <property type="match status" value="1"/>
</dbReference>
<dbReference type="Proteomes" id="UP001180754">
    <property type="component" value="Unassembled WGS sequence"/>
</dbReference>
<dbReference type="InterPro" id="IPR036291">
    <property type="entry name" value="NAD(P)-bd_dom_sf"/>
</dbReference>
<dbReference type="Gene3D" id="3.90.25.10">
    <property type="entry name" value="UDP-galactose 4-epimerase, domain 1"/>
    <property type="match status" value="1"/>
</dbReference>
<name>A0ABU2XVU8_9ACTN</name>
<keyword evidence="3" id="KW-1185">Reference proteome</keyword>
<dbReference type="Pfam" id="PF13460">
    <property type="entry name" value="NAD_binding_10"/>
    <property type="match status" value="1"/>
</dbReference>
<evidence type="ECO:0000313" key="3">
    <source>
        <dbReference type="Proteomes" id="UP001180754"/>
    </source>
</evidence>
<reference evidence="2" key="1">
    <citation type="submission" date="2024-05" db="EMBL/GenBank/DDBJ databases">
        <title>30 novel species of actinomycetes from the DSMZ collection.</title>
        <authorList>
            <person name="Nouioui I."/>
        </authorList>
    </citation>
    <scope>NUCLEOTIDE SEQUENCE</scope>
    <source>
        <strain evidence="2">DSM 41529</strain>
    </source>
</reference>